<evidence type="ECO:0000313" key="7">
    <source>
        <dbReference type="EMBL" id="CEO59189.1"/>
    </source>
</evidence>
<keyword evidence="2" id="KW-0812">Transmembrane</keyword>
<name>A0A0F7VB96_PENBI</name>
<dbReference type="OrthoDB" id="77878at2759"/>
<dbReference type="Proteomes" id="UP000042958">
    <property type="component" value="Unassembled WGS sequence"/>
</dbReference>
<dbReference type="GO" id="GO:0072330">
    <property type="term" value="P:monocarboxylic acid biosynthetic process"/>
    <property type="evidence" value="ECO:0007669"/>
    <property type="project" value="UniProtKB-ARBA"/>
</dbReference>
<dbReference type="InterPro" id="IPR008547">
    <property type="entry name" value="DUF829_TMEM53"/>
</dbReference>
<dbReference type="InterPro" id="IPR029058">
    <property type="entry name" value="AB_hydrolase_fold"/>
</dbReference>
<evidence type="ECO:0000256" key="5">
    <source>
        <dbReference type="ARBA" id="ARBA00023242"/>
    </source>
</evidence>
<dbReference type="SUPFAM" id="SSF53474">
    <property type="entry name" value="alpha/beta-Hydrolases"/>
    <property type="match status" value="1"/>
</dbReference>
<sequence>MASDSLLECFHMIGENVHLYESPAQPLPDPASPSLVILCTWVGGATPRRINKYLAQYRAFFPTSSLLLITTNVSDAAFRPLRWIRANLKPARDAINRIMGREIGQNTVEPNSRQRGILLHLFSHGGGNIASQLALSMKSEPDRGALFFSNLRTLILDCCPGDDAFERMYAASRVSVPQTPIAQFFGKTVMYPALAVANGFQHVGLARAVRDLRNLLNAPSTFGSTPRRLYIYSKEDIVIGWKDVQSHLEDAHNQGYPVGQVCFEQGPHCGLVMEDPNRYWAAVKKFWAGDDVWDVSHSDSRGTSTDKRAIVPSKL</sequence>
<evidence type="ECO:0000256" key="6">
    <source>
        <dbReference type="ARBA" id="ARBA00034303"/>
    </source>
</evidence>
<protein>
    <recommendedName>
        <fullName evidence="9">DNA repair protein (Rad57)</fullName>
    </recommendedName>
</protein>
<organism evidence="7 8">
    <name type="scientific">Penicillium brasilianum</name>
    <dbReference type="NCBI Taxonomy" id="104259"/>
    <lineage>
        <taxon>Eukaryota</taxon>
        <taxon>Fungi</taxon>
        <taxon>Dikarya</taxon>
        <taxon>Ascomycota</taxon>
        <taxon>Pezizomycotina</taxon>
        <taxon>Eurotiomycetes</taxon>
        <taxon>Eurotiomycetidae</taxon>
        <taxon>Eurotiales</taxon>
        <taxon>Aspergillaceae</taxon>
        <taxon>Penicillium</taxon>
    </lineage>
</organism>
<evidence type="ECO:0000256" key="4">
    <source>
        <dbReference type="ARBA" id="ARBA00023136"/>
    </source>
</evidence>
<comment type="subcellular location">
    <subcellularLocation>
        <location evidence="6">Nucleus outer membrane</location>
        <topology evidence="6">Single-pass membrane protein</topology>
    </subcellularLocation>
</comment>
<evidence type="ECO:0000256" key="2">
    <source>
        <dbReference type="ARBA" id="ARBA00022692"/>
    </source>
</evidence>
<dbReference type="GO" id="GO:0005640">
    <property type="term" value="C:nuclear outer membrane"/>
    <property type="evidence" value="ECO:0007669"/>
    <property type="project" value="UniProtKB-SubCell"/>
</dbReference>
<gene>
    <name evidence="7" type="ORF">PMG11_03872</name>
</gene>
<evidence type="ECO:0000256" key="3">
    <source>
        <dbReference type="ARBA" id="ARBA00022989"/>
    </source>
</evidence>
<proteinExistence type="inferred from homology"/>
<keyword evidence="5" id="KW-0539">Nucleus</keyword>
<evidence type="ECO:0008006" key="9">
    <source>
        <dbReference type="Google" id="ProtNLM"/>
    </source>
</evidence>
<dbReference type="PANTHER" id="PTHR12265:SF30">
    <property type="entry name" value="TRANSMEMBRANE PROTEIN 53"/>
    <property type="match status" value="1"/>
</dbReference>
<keyword evidence="8" id="KW-1185">Reference proteome</keyword>
<dbReference type="GO" id="GO:0017000">
    <property type="term" value="P:antibiotic biosynthetic process"/>
    <property type="evidence" value="ECO:0007669"/>
    <property type="project" value="UniProtKB-ARBA"/>
</dbReference>
<dbReference type="AlphaFoldDB" id="A0A0F7VB96"/>
<reference evidence="8" key="1">
    <citation type="journal article" date="2015" name="Genome Announc.">
        <title>Draft genome sequence of the fungus Penicillium brasilianum MG11.</title>
        <authorList>
            <person name="Horn F."/>
            <person name="Linde J."/>
            <person name="Mattern D.J."/>
            <person name="Walther G."/>
            <person name="Guthke R."/>
            <person name="Brakhage A.A."/>
            <person name="Valiante V."/>
        </authorList>
    </citation>
    <scope>NUCLEOTIDE SEQUENCE [LARGE SCALE GENOMIC DNA]</scope>
    <source>
        <strain evidence="8">MG11</strain>
    </source>
</reference>
<dbReference type="PANTHER" id="PTHR12265">
    <property type="entry name" value="TRANSMEMBRANE PROTEIN 53"/>
    <property type="match status" value="1"/>
</dbReference>
<dbReference type="Pfam" id="PF05705">
    <property type="entry name" value="DUF829"/>
    <property type="match status" value="1"/>
</dbReference>
<keyword evidence="4" id="KW-0472">Membrane</keyword>
<dbReference type="EMBL" id="CDHK01000003">
    <property type="protein sequence ID" value="CEO59189.1"/>
    <property type="molecule type" value="Genomic_DNA"/>
</dbReference>
<evidence type="ECO:0000256" key="1">
    <source>
        <dbReference type="ARBA" id="ARBA00007387"/>
    </source>
</evidence>
<keyword evidence="3" id="KW-1133">Transmembrane helix</keyword>
<accession>A0A0F7VB96</accession>
<comment type="similarity">
    <text evidence="1">Belongs to the TMEM53 family.</text>
</comment>
<evidence type="ECO:0000313" key="8">
    <source>
        <dbReference type="Proteomes" id="UP000042958"/>
    </source>
</evidence>